<evidence type="ECO:0000313" key="1">
    <source>
        <dbReference type="EMBL" id="CAB5385914.1"/>
    </source>
</evidence>
<name>A0A915ZS42_9GLOM</name>
<evidence type="ECO:0000313" key="2">
    <source>
        <dbReference type="Proteomes" id="UP000684084"/>
    </source>
</evidence>
<organism evidence="1 2">
    <name type="scientific">Rhizophagus irregularis</name>
    <dbReference type="NCBI Taxonomy" id="588596"/>
    <lineage>
        <taxon>Eukaryota</taxon>
        <taxon>Fungi</taxon>
        <taxon>Fungi incertae sedis</taxon>
        <taxon>Mucoromycota</taxon>
        <taxon>Glomeromycotina</taxon>
        <taxon>Glomeromycetes</taxon>
        <taxon>Glomerales</taxon>
        <taxon>Glomeraceae</taxon>
        <taxon>Rhizophagus</taxon>
    </lineage>
</organism>
<sequence length="225" mass="26359">MPHTKKPRGVKYSKSRAFTRNTEIPILQPIFLEQTYDSNPTEFNLQQSDDDDVNDDFIDESIPVDSNDSIYREKQTRLNKFWQSIRVQLKDALIELESHFDCIYFEHEIKKQFNLCNCEQSNLAVALARREIFPASPINPLIAFEIKLLEFAEKLLLAQISYESFCIALRHIHDNKLSSHKNIYKPFMSTFRQNILVKKEKIKFLTEQVVKKPEVFCPACPLNNS</sequence>
<dbReference type="VEuPathDB" id="FungiDB:RhiirFUN_005355"/>
<gene>
    <name evidence="1" type="ORF">CHRIB12_LOCUS19486</name>
</gene>
<dbReference type="AlphaFoldDB" id="A0A915ZS42"/>
<proteinExistence type="predicted"/>
<evidence type="ECO:0008006" key="3">
    <source>
        <dbReference type="Google" id="ProtNLM"/>
    </source>
</evidence>
<dbReference type="Proteomes" id="UP000684084">
    <property type="component" value="Unassembled WGS sequence"/>
</dbReference>
<reference evidence="1" key="1">
    <citation type="submission" date="2020-05" db="EMBL/GenBank/DDBJ databases">
        <authorList>
            <person name="Rincon C."/>
            <person name="Sanders R I."/>
            <person name="Robbins C."/>
            <person name="Chaturvedi A."/>
        </authorList>
    </citation>
    <scope>NUCLEOTIDE SEQUENCE</scope>
    <source>
        <strain evidence="1">CHB12</strain>
    </source>
</reference>
<comment type="caution">
    <text evidence="1">The sequence shown here is derived from an EMBL/GenBank/DDBJ whole genome shotgun (WGS) entry which is preliminary data.</text>
</comment>
<accession>A0A915ZS42</accession>
<protein>
    <recommendedName>
        <fullName evidence="3">CxC1-like cysteine cluster associated with KDZ transposases domain-containing protein</fullName>
    </recommendedName>
</protein>
<dbReference type="EMBL" id="CAGKOT010000054">
    <property type="protein sequence ID" value="CAB5385914.1"/>
    <property type="molecule type" value="Genomic_DNA"/>
</dbReference>
<dbReference type="OrthoDB" id="2397003at2759"/>